<accession>A0A395IQE0</accession>
<comment type="caution">
    <text evidence="1">The sequence shown here is derived from an EMBL/GenBank/DDBJ whole genome shotgun (WGS) entry which is preliminary data.</text>
</comment>
<organism evidence="1 2">
    <name type="scientific">Monilinia fructigena</name>
    <dbReference type="NCBI Taxonomy" id="38457"/>
    <lineage>
        <taxon>Eukaryota</taxon>
        <taxon>Fungi</taxon>
        <taxon>Dikarya</taxon>
        <taxon>Ascomycota</taxon>
        <taxon>Pezizomycotina</taxon>
        <taxon>Leotiomycetes</taxon>
        <taxon>Helotiales</taxon>
        <taxon>Sclerotiniaceae</taxon>
        <taxon>Monilinia</taxon>
    </lineage>
</organism>
<dbReference type="OrthoDB" id="3556996at2759"/>
<protein>
    <submittedName>
        <fullName evidence="1">Uncharacterized protein</fullName>
    </submittedName>
</protein>
<evidence type="ECO:0000313" key="2">
    <source>
        <dbReference type="Proteomes" id="UP000249056"/>
    </source>
</evidence>
<dbReference type="EMBL" id="QKRW01000024">
    <property type="protein sequence ID" value="RAL62507.1"/>
    <property type="molecule type" value="Genomic_DNA"/>
</dbReference>
<sequence>MRRNPTWEVTNFLWYNSSHNLDCANQINVPDVCFNSTPNGLVGCDGNLSPCDRCGINGCYTGLPAQPAGYGPPDNIQISINVPGYTQCQESNPQSIRRYEVGDGLVLCGAWRIILRFWGQQCRCGGKYGAH</sequence>
<dbReference type="Proteomes" id="UP000249056">
    <property type="component" value="Unassembled WGS sequence"/>
</dbReference>
<name>A0A395IQE0_9HELO</name>
<keyword evidence="2" id="KW-1185">Reference proteome</keyword>
<gene>
    <name evidence="1" type="ORF">DID88_005072</name>
</gene>
<reference evidence="1 2" key="1">
    <citation type="submission" date="2018-06" db="EMBL/GenBank/DDBJ databases">
        <title>Genome Sequence of the Brown Rot Fungal Pathogen Monilinia fructigena.</title>
        <authorList>
            <person name="Landi L."/>
            <person name="De Miccolis Angelini R.M."/>
            <person name="Pollastro S."/>
            <person name="Abate D."/>
            <person name="Faretra F."/>
            <person name="Romanazzi G."/>
        </authorList>
    </citation>
    <scope>NUCLEOTIDE SEQUENCE [LARGE SCALE GENOMIC DNA]</scope>
    <source>
        <strain evidence="1 2">Mfrg269</strain>
    </source>
</reference>
<dbReference type="AlphaFoldDB" id="A0A395IQE0"/>
<evidence type="ECO:0000313" key="1">
    <source>
        <dbReference type="EMBL" id="RAL62507.1"/>
    </source>
</evidence>
<proteinExistence type="predicted"/>